<reference evidence="2 3" key="2">
    <citation type="submission" date="2016-08" db="EMBL/GenBank/DDBJ databases">
        <title>Pervasive Adenine N6-methylation of Active Genes in Fungi.</title>
        <authorList>
            <consortium name="DOE Joint Genome Institute"/>
            <person name="Mondo S.J."/>
            <person name="Dannebaum R.O."/>
            <person name="Kuo R.C."/>
            <person name="Labutti K."/>
            <person name="Haridas S."/>
            <person name="Kuo A."/>
            <person name="Salamov A."/>
            <person name="Ahrendt S.R."/>
            <person name="Lipzen A."/>
            <person name="Sullivan W."/>
            <person name="Andreopoulos W.B."/>
            <person name="Clum A."/>
            <person name="Lindquist E."/>
            <person name="Daum C."/>
            <person name="Ramamoorthy G.K."/>
            <person name="Gryganskyi A."/>
            <person name="Culley D."/>
            <person name="Magnuson J.K."/>
            <person name="James T.Y."/>
            <person name="O'Malley M.A."/>
            <person name="Stajich J.E."/>
            <person name="Spatafora J.W."/>
            <person name="Visel A."/>
            <person name="Grigoriev I.V."/>
        </authorList>
    </citation>
    <scope>NUCLEOTIDE SEQUENCE [LARGE SCALE GENOMIC DNA]</scope>
    <source>
        <strain evidence="3">finn</strain>
    </source>
</reference>
<feature type="transmembrane region" description="Helical" evidence="1">
    <location>
        <begin position="68"/>
        <end position="90"/>
    </location>
</feature>
<dbReference type="AlphaFoldDB" id="A0A1Y1V1G1"/>
<sequence length="182" mass="21047">MNLKKPLSYYLLSIFITGQLVGCIAVVFYWIINGSHIVNITVMICFLMQIPFGAIGLWSLLIYNRQVLMIYALINIVIGLYSSLICIYFGNKLETLDCVNRNAYDIKRVNYCKSAEKSLFTNIIFITYSMPCIYYAIKFISFDLLNPVWIYPLNLKNNVTDIDKYMKTINSKALEKRGEINI</sequence>
<evidence type="ECO:0000256" key="1">
    <source>
        <dbReference type="SAM" id="Phobius"/>
    </source>
</evidence>
<keyword evidence="1" id="KW-0812">Transmembrane</keyword>
<feature type="transmembrane region" description="Helical" evidence="1">
    <location>
        <begin position="7"/>
        <end position="31"/>
    </location>
</feature>
<reference evidence="2 3" key="1">
    <citation type="submission" date="2016-08" db="EMBL/GenBank/DDBJ databases">
        <title>Genomes of anaerobic fungi encode conserved fungal cellulosomes for biomass hydrolysis.</title>
        <authorList>
            <consortium name="DOE Joint Genome Institute"/>
            <person name="Haitjema C.H."/>
            <person name="Gilmore S.P."/>
            <person name="Henske J.K."/>
            <person name="Solomon K.V."/>
            <person name="De Groot R."/>
            <person name="Kuo A."/>
            <person name="Mondo S.J."/>
            <person name="Salamov A.A."/>
            <person name="Labutti K."/>
            <person name="Zhao Z."/>
            <person name="Chiniquy J."/>
            <person name="Barry K."/>
            <person name="Brewer H.M."/>
            <person name="Purvine S.O."/>
            <person name="Wright A.T."/>
            <person name="Boxma B."/>
            <person name="Van Alen T."/>
            <person name="Hackstein J.H."/>
            <person name="Baker S.E."/>
            <person name="Grigoriev I.V."/>
            <person name="O'Malley M.A."/>
        </authorList>
    </citation>
    <scope>NUCLEOTIDE SEQUENCE [LARGE SCALE GENOMIC DNA]</scope>
    <source>
        <strain evidence="3">finn</strain>
    </source>
</reference>
<proteinExistence type="predicted"/>
<keyword evidence="3" id="KW-1185">Reference proteome</keyword>
<dbReference type="EMBL" id="MCFH01000046">
    <property type="protein sequence ID" value="ORX44350.1"/>
    <property type="molecule type" value="Genomic_DNA"/>
</dbReference>
<protein>
    <submittedName>
        <fullName evidence="2">Uncharacterized protein</fullName>
    </submittedName>
</protein>
<evidence type="ECO:0000313" key="2">
    <source>
        <dbReference type="EMBL" id="ORX44350.1"/>
    </source>
</evidence>
<dbReference type="OrthoDB" id="2128074at2759"/>
<keyword evidence="1" id="KW-0472">Membrane</keyword>
<feature type="transmembrane region" description="Helical" evidence="1">
    <location>
        <begin position="119"/>
        <end position="137"/>
    </location>
</feature>
<name>A0A1Y1V1G1_9FUNG</name>
<comment type="caution">
    <text evidence="2">The sequence shown here is derived from an EMBL/GenBank/DDBJ whole genome shotgun (WGS) entry which is preliminary data.</text>
</comment>
<organism evidence="2 3">
    <name type="scientific">Piromyces finnis</name>
    <dbReference type="NCBI Taxonomy" id="1754191"/>
    <lineage>
        <taxon>Eukaryota</taxon>
        <taxon>Fungi</taxon>
        <taxon>Fungi incertae sedis</taxon>
        <taxon>Chytridiomycota</taxon>
        <taxon>Chytridiomycota incertae sedis</taxon>
        <taxon>Neocallimastigomycetes</taxon>
        <taxon>Neocallimastigales</taxon>
        <taxon>Neocallimastigaceae</taxon>
        <taxon>Piromyces</taxon>
    </lineage>
</organism>
<feature type="transmembrane region" description="Helical" evidence="1">
    <location>
        <begin position="37"/>
        <end position="61"/>
    </location>
</feature>
<dbReference type="Proteomes" id="UP000193719">
    <property type="component" value="Unassembled WGS sequence"/>
</dbReference>
<gene>
    <name evidence="2" type="ORF">BCR36DRAFT_359859</name>
</gene>
<keyword evidence="1" id="KW-1133">Transmembrane helix</keyword>
<evidence type="ECO:0000313" key="3">
    <source>
        <dbReference type="Proteomes" id="UP000193719"/>
    </source>
</evidence>
<accession>A0A1Y1V1G1</accession>